<dbReference type="AlphaFoldDB" id="B6K8A8"/>
<dbReference type="Gene3D" id="3.60.20.30">
    <property type="entry name" value="(Glycosyl)asparaginase"/>
    <property type="match status" value="1"/>
</dbReference>
<feature type="site" description="Cleavage; by autolysis" evidence="2">
    <location>
        <begin position="174"/>
        <end position="175"/>
    </location>
</feature>
<accession>B6K8A8</accession>
<evidence type="ECO:0000256" key="1">
    <source>
        <dbReference type="PIRSR" id="PIRSR600246-1"/>
    </source>
</evidence>
<evidence type="ECO:0000256" key="2">
    <source>
        <dbReference type="PIRSR" id="PIRSR600246-3"/>
    </source>
</evidence>
<evidence type="ECO:0000313" key="3">
    <source>
        <dbReference type="EMBL" id="EEB09762.2"/>
    </source>
</evidence>
<dbReference type="Pfam" id="PF01112">
    <property type="entry name" value="Asparaginase_2"/>
    <property type="match status" value="1"/>
</dbReference>
<dbReference type="MEROPS" id="T02.A06"/>
<proteinExistence type="predicted"/>
<dbReference type="JaponicusDB" id="SJAG_05351"/>
<dbReference type="OMA" id="RLWCAFT"/>
<dbReference type="GO" id="GO:0005737">
    <property type="term" value="C:cytoplasm"/>
    <property type="evidence" value="ECO:0000318"/>
    <property type="project" value="GO_Central"/>
</dbReference>
<dbReference type="EMBL" id="KE651167">
    <property type="protein sequence ID" value="EEB09762.2"/>
    <property type="molecule type" value="Genomic_DNA"/>
</dbReference>
<dbReference type="HOGENOM" id="CLU_021603_5_0_1"/>
<dbReference type="GO" id="GO:0051604">
    <property type="term" value="P:protein maturation"/>
    <property type="evidence" value="ECO:0000318"/>
    <property type="project" value="GO_Central"/>
</dbReference>
<dbReference type="VEuPathDB" id="FungiDB:SJAG_05351"/>
<feature type="active site" description="Nucleophile" evidence="1">
    <location>
        <position position="175"/>
    </location>
</feature>
<dbReference type="CDD" id="cd04514">
    <property type="entry name" value="Taspase1_like"/>
    <property type="match status" value="1"/>
</dbReference>
<dbReference type="SUPFAM" id="SSF56235">
    <property type="entry name" value="N-terminal nucleophile aminohydrolases (Ntn hydrolases)"/>
    <property type="match status" value="1"/>
</dbReference>
<dbReference type="PANTHER" id="PTHR10188">
    <property type="entry name" value="L-ASPARAGINASE"/>
    <property type="match status" value="1"/>
</dbReference>
<dbReference type="STRING" id="402676.B6K8A8"/>
<dbReference type="PANTHER" id="PTHR10188:SF8">
    <property type="entry name" value="THREONINE ASPARTASE 1"/>
    <property type="match status" value="1"/>
</dbReference>
<name>B6K8A8_SCHJY</name>
<sequence length="344" mass="37356">MSSEFIIVHAGAGAYSNKKRTQATTAIRLACQIAVEALKNGCDCMEAVVKAIMSMEDNPHTNCGTGSNLNQHGYVSCDAGLMRSTDNLCASIGDCRVAKNPIQICEKLLLSQHKLSPLGLQPPCFLVHDGVKDFMEQHALPTYPPEKLITETSLRTYRHWKERRVEIEKHMFSDTVGAICIDRYGNMAIACSSGGNILKHQGRIGPSALPGCGFWIEGSSDKSMCASTVTGSGELIIRTQFASSVCQSLLDSSEEWSSLKELTRNVQHHHTNKYVADPMVGSIFTKLERLGKANVLVTFGYAHTSPGMVLGYMKGNSSKATVITSELNNLDTVTNVFAFKANSG</sequence>
<dbReference type="eggNOG" id="KOG1592">
    <property type="taxonomic scope" value="Eukaryota"/>
</dbReference>
<dbReference type="RefSeq" id="XP_002176055.2">
    <property type="nucleotide sequence ID" value="XM_002176019.2"/>
</dbReference>
<organism evidence="3 4">
    <name type="scientific">Schizosaccharomyces japonicus (strain yFS275 / FY16936)</name>
    <name type="common">Fission yeast</name>
    <dbReference type="NCBI Taxonomy" id="402676"/>
    <lineage>
        <taxon>Eukaryota</taxon>
        <taxon>Fungi</taxon>
        <taxon>Dikarya</taxon>
        <taxon>Ascomycota</taxon>
        <taxon>Taphrinomycotina</taxon>
        <taxon>Schizosaccharomycetes</taxon>
        <taxon>Schizosaccharomycetales</taxon>
        <taxon>Schizosaccharomycetaceae</taxon>
        <taxon>Schizosaccharomyces</taxon>
    </lineage>
</organism>
<evidence type="ECO:0000313" key="4">
    <source>
        <dbReference type="Proteomes" id="UP000001744"/>
    </source>
</evidence>
<dbReference type="GO" id="GO:0004298">
    <property type="term" value="F:threonine-type endopeptidase activity"/>
    <property type="evidence" value="ECO:0000318"/>
    <property type="project" value="GO_Central"/>
</dbReference>
<reference evidence="3 4" key="1">
    <citation type="journal article" date="2011" name="Science">
        <title>Comparative functional genomics of the fission yeasts.</title>
        <authorList>
            <person name="Rhind N."/>
            <person name="Chen Z."/>
            <person name="Yassour M."/>
            <person name="Thompson D.A."/>
            <person name="Haas B.J."/>
            <person name="Habib N."/>
            <person name="Wapinski I."/>
            <person name="Roy S."/>
            <person name="Lin M.F."/>
            <person name="Heiman D.I."/>
            <person name="Young S.K."/>
            <person name="Furuya K."/>
            <person name="Guo Y."/>
            <person name="Pidoux A."/>
            <person name="Chen H.M."/>
            <person name="Robbertse B."/>
            <person name="Goldberg J.M."/>
            <person name="Aoki K."/>
            <person name="Bayne E.H."/>
            <person name="Berlin A.M."/>
            <person name="Desjardins C.A."/>
            <person name="Dobbs E."/>
            <person name="Dukaj L."/>
            <person name="Fan L."/>
            <person name="FitzGerald M.G."/>
            <person name="French C."/>
            <person name="Gujja S."/>
            <person name="Hansen K."/>
            <person name="Keifenheim D."/>
            <person name="Levin J.Z."/>
            <person name="Mosher R.A."/>
            <person name="Mueller C.A."/>
            <person name="Pfiffner J."/>
            <person name="Priest M."/>
            <person name="Russ C."/>
            <person name="Smialowska A."/>
            <person name="Swoboda P."/>
            <person name="Sykes S.M."/>
            <person name="Vaughn M."/>
            <person name="Vengrova S."/>
            <person name="Yoder R."/>
            <person name="Zeng Q."/>
            <person name="Allshire R."/>
            <person name="Baulcombe D."/>
            <person name="Birren B.W."/>
            <person name="Brown W."/>
            <person name="Ekwall K."/>
            <person name="Kellis M."/>
            <person name="Leatherwood J."/>
            <person name="Levin H."/>
            <person name="Margalit H."/>
            <person name="Martienssen R."/>
            <person name="Nieduszynski C.A."/>
            <person name="Spatafora J.W."/>
            <person name="Friedman N."/>
            <person name="Dalgaard J.Z."/>
            <person name="Baumann P."/>
            <person name="Niki H."/>
            <person name="Regev A."/>
            <person name="Nusbaum C."/>
        </authorList>
    </citation>
    <scope>NUCLEOTIDE SEQUENCE [LARGE SCALE GENOMIC DNA]</scope>
    <source>
        <strain evidence="4">yFS275 / FY16936</strain>
    </source>
</reference>
<keyword evidence="4" id="KW-1185">Reference proteome</keyword>
<gene>
    <name evidence="3" type="ORF">SJAG_05351</name>
</gene>
<dbReference type="OrthoDB" id="77601at2759"/>
<dbReference type="InterPro" id="IPR029055">
    <property type="entry name" value="Ntn_hydrolases_N"/>
</dbReference>
<dbReference type="InterPro" id="IPR000246">
    <property type="entry name" value="Peptidase_T2"/>
</dbReference>
<protein>
    <submittedName>
        <fullName evidence="3">L-asparaginase</fullName>
    </submittedName>
</protein>
<dbReference type="InterPro" id="IPR037464">
    <property type="entry name" value="Taspase1"/>
</dbReference>
<dbReference type="Proteomes" id="UP000001744">
    <property type="component" value="Unassembled WGS sequence"/>
</dbReference>
<dbReference type="GeneID" id="7047468"/>